<dbReference type="GO" id="GO:0017168">
    <property type="term" value="F:5-oxoprolinase (ATP-hydrolyzing) activity"/>
    <property type="evidence" value="ECO:0007669"/>
    <property type="project" value="TreeGrafter"/>
</dbReference>
<feature type="domain" description="Hydantoinase B/oxoprolinase" evidence="1">
    <location>
        <begin position="10"/>
        <end position="535"/>
    </location>
</feature>
<protein>
    <submittedName>
        <fullName evidence="2">N-methylhydantoinase B</fullName>
    </submittedName>
</protein>
<dbReference type="PANTHER" id="PTHR11365:SF23">
    <property type="entry name" value="HYPOTHETICAL 5-OXOPROLINASE (EUROFUNG)-RELATED"/>
    <property type="match status" value="1"/>
</dbReference>
<keyword evidence="3" id="KW-1185">Reference proteome</keyword>
<accession>A0A4R7BHB9</accession>
<gene>
    <name evidence="2" type="ORF">EV668_4947</name>
</gene>
<dbReference type="AlphaFoldDB" id="A0A4R7BHB9"/>
<dbReference type="Pfam" id="PF02538">
    <property type="entry name" value="Hydantoinase_B"/>
    <property type="match status" value="1"/>
</dbReference>
<dbReference type="RefSeq" id="WP_133775222.1">
    <property type="nucleotide sequence ID" value="NZ_SNZR01000020.1"/>
</dbReference>
<dbReference type="Proteomes" id="UP000295122">
    <property type="component" value="Unassembled WGS sequence"/>
</dbReference>
<sequence length="563" mass="60931">MMNTEPHKVDPITFEVVDFLLRAIASELETNLTRTSFSLMIYEYKDFAVGIVAADGQLICQGTGGLPIFLADIGAPLKSVLEAHPIETIRPGDAFITNDPEASGQHLNNVTMYTPVFDEGDRDLIAFITVRAHWTDIGGIVFGSMMTSSTTDIYQEGVQFPALKFCHGGQDDEQILRLIARNSRIPEITVGDLQAQLAACRLGEQRLKDMMQRYSWPTIRATIDERWLRSEQLARRRISAIPDGTYDASCWLDNDGIEMDRRLPFHFQVRVEGEEVTIDLSDIADQVKGPYNAGFAGGGMTAAKVAYKYVVIPDLHSDEGCFRPLKVVLPPGKILSARHGAPMARFNVIMATVIDGLIRAFGEAVPQSVAAAHHAAQNSIQFTGPRGDGRLWNYNDTAHGGWGATAAGDGAGPFKTMSHGDCKDIPVEIVEALYPLRVEEVSLRTDSAGAGRHRGGMGVTRRYTTLADAHLTTAWERTTCPPWGLAGGEAGAVGSVTVERPGSEPQTITKVTKLGLAAGTRVVFRTAGGGGYGDPRERDGKAIAEDIRLGYVSAGTPFVGAEK</sequence>
<dbReference type="InterPro" id="IPR045079">
    <property type="entry name" value="Oxoprolinase-like"/>
</dbReference>
<organism evidence="2 3">
    <name type="scientific">Enterovirga rhinocerotis</name>
    <dbReference type="NCBI Taxonomy" id="1339210"/>
    <lineage>
        <taxon>Bacteria</taxon>
        <taxon>Pseudomonadati</taxon>
        <taxon>Pseudomonadota</taxon>
        <taxon>Alphaproteobacteria</taxon>
        <taxon>Hyphomicrobiales</taxon>
        <taxon>Methylobacteriaceae</taxon>
        <taxon>Enterovirga</taxon>
    </lineage>
</organism>
<evidence type="ECO:0000313" key="2">
    <source>
        <dbReference type="EMBL" id="TDR84501.1"/>
    </source>
</evidence>
<dbReference type="PANTHER" id="PTHR11365">
    <property type="entry name" value="5-OXOPROLINASE RELATED"/>
    <property type="match status" value="1"/>
</dbReference>
<name>A0A4R7BHB9_9HYPH</name>
<proteinExistence type="predicted"/>
<dbReference type="OrthoDB" id="9761586at2"/>
<dbReference type="InterPro" id="IPR003692">
    <property type="entry name" value="Hydantoinase_B"/>
</dbReference>
<evidence type="ECO:0000313" key="3">
    <source>
        <dbReference type="Proteomes" id="UP000295122"/>
    </source>
</evidence>
<reference evidence="2 3" key="1">
    <citation type="submission" date="2019-03" db="EMBL/GenBank/DDBJ databases">
        <title>Genomic Encyclopedia of Type Strains, Phase IV (KMG-IV): sequencing the most valuable type-strain genomes for metagenomic binning, comparative biology and taxonomic classification.</title>
        <authorList>
            <person name="Goeker M."/>
        </authorList>
    </citation>
    <scope>NUCLEOTIDE SEQUENCE [LARGE SCALE GENOMIC DNA]</scope>
    <source>
        <strain evidence="2 3">DSM 25903</strain>
    </source>
</reference>
<evidence type="ECO:0000259" key="1">
    <source>
        <dbReference type="Pfam" id="PF02538"/>
    </source>
</evidence>
<comment type="caution">
    <text evidence="2">The sequence shown here is derived from an EMBL/GenBank/DDBJ whole genome shotgun (WGS) entry which is preliminary data.</text>
</comment>
<dbReference type="EMBL" id="SNZR01000020">
    <property type="protein sequence ID" value="TDR84501.1"/>
    <property type="molecule type" value="Genomic_DNA"/>
</dbReference>
<dbReference type="GO" id="GO:0005829">
    <property type="term" value="C:cytosol"/>
    <property type="evidence" value="ECO:0007669"/>
    <property type="project" value="TreeGrafter"/>
</dbReference>
<dbReference type="GO" id="GO:0006749">
    <property type="term" value="P:glutathione metabolic process"/>
    <property type="evidence" value="ECO:0007669"/>
    <property type="project" value="TreeGrafter"/>
</dbReference>